<dbReference type="Gene3D" id="1.10.10.60">
    <property type="entry name" value="Homeodomain-like"/>
    <property type="match status" value="2"/>
</dbReference>
<reference evidence="5 6" key="1">
    <citation type="submission" date="2021-03" db="EMBL/GenBank/DDBJ databases">
        <title>Genomic Encyclopedia of Type Strains, Phase IV (KMG-IV): sequencing the most valuable type-strain genomes for metagenomic binning, comparative biology and taxonomic classification.</title>
        <authorList>
            <person name="Goeker M."/>
        </authorList>
    </citation>
    <scope>NUCLEOTIDE SEQUENCE [LARGE SCALE GENOMIC DNA]</scope>
    <source>
        <strain evidence="5 6">DSM 24950</strain>
    </source>
</reference>
<dbReference type="InterPro" id="IPR037923">
    <property type="entry name" value="HTH-like"/>
</dbReference>
<evidence type="ECO:0000259" key="4">
    <source>
        <dbReference type="PROSITE" id="PS01124"/>
    </source>
</evidence>
<dbReference type="PANTHER" id="PTHR43280:SF30">
    <property type="entry name" value="MMSAB OPERON REGULATORY PROTEIN"/>
    <property type="match status" value="1"/>
</dbReference>
<protein>
    <submittedName>
        <fullName evidence="5">AraC-like DNA-binding protein</fullName>
    </submittedName>
</protein>
<dbReference type="SMART" id="SM00342">
    <property type="entry name" value="HTH_ARAC"/>
    <property type="match status" value="1"/>
</dbReference>
<feature type="domain" description="HTH araC/xylS-type" evidence="4">
    <location>
        <begin position="184"/>
        <end position="281"/>
    </location>
</feature>
<dbReference type="PANTHER" id="PTHR43280">
    <property type="entry name" value="ARAC-FAMILY TRANSCRIPTIONAL REGULATOR"/>
    <property type="match status" value="1"/>
</dbReference>
<dbReference type="InterPro" id="IPR003313">
    <property type="entry name" value="AraC-bd"/>
</dbReference>
<dbReference type="Gene3D" id="2.60.120.280">
    <property type="entry name" value="Regulatory protein AraC"/>
    <property type="match status" value="1"/>
</dbReference>
<evidence type="ECO:0000256" key="3">
    <source>
        <dbReference type="ARBA" id="ARBA00023163"/>
    </source>
</evidence>
<evidence type="ECO:0000256" key="2">
    <source>
        <dbReference type="ARBA" id="ARBA00023125"/>
    </source>
</evidence>
<evidence type="ECO:0000313" key="5">
    <source>
        <dbReference type="EMBL" id="MBP1966891.1"/>
    </source>
</evidence>
<organism evidence="5 6">
    <name type="scientific">Paenibacillus aceris</name>
    <dbReference type="NCBI Taxonomy" id="869555"/>
    <lineage>
        <taxon>Bacteria</taxon>
        <taxon>Bacillati</taxon>
        <taxon>Bacillota</taxon>
        <taxon>Bacilli</taxon>
        <taxon>Bacillales</taxon>
        <taxon>Paenibacillaceae</taxon>
        <taxon>Paenibacillus</taxon>
    </lineage>
</organism>
<dbReference type="InterPro" id="IPR018060">
    <property type="entry name" value="HTH_AraC"/>
</dbReference>
<dbReference type="SUPFAM" id="SSF46689">
    <property type="entry name" value="Homeodomain-like"/>
    <property type="match status" value="2"/>
</dbReference>
<accession>A0ABS4I947</accession>
<gene>
    <name evidence="5" type="ORF">J2Z65_006152</name>
</gene>
<sequence length="290" mass="32962">MTTDHSYFNVSINPHESNSELSVLFSGEGKPLPLHKMGPAVHDYYLIHTIHSGKGTFEMHNRTYPCSSGDSFIIYPGELFSYVADAEQPWHYTWVAFTGRSAGLTLTQIGASPQNAVISGSSPRSIRHYYRRIRSCFQQSMHPALEDIEAAGWLRLLLRELSRADDPQVRTKPATETEIQRQVSQAVRYLELQYTQAVSIEQLARTLGYHRTYLCKMFKQATGLAPMQYLFKIRMERAKQLLETSMTVDQVASSVGFNDALYFSKQFHKWSGSAPSVYRKERKSKGVFSG</sequence>
<evidence type="ECO:0000256" key="1">
    <source>
        <dbReference type="ARBA" id="ARBA00023015"/>
    </source>
</evidence>
<name>A0ABS4I947_9BACL</name>
<dbReference type="Pfam" id="PF02311">
    <property type="entry name" value="AraC_binding"/>
    <property type="match status" value="1"/>
</dbReference>
<keyword evidence="2" id="KW-0238">DNA-binding</keyword>
<keyword evidence="1" id="KW-0805">Transcription regulation</keyword>
<dbReference type="Pfam" id="PF12833">
    <property type="entry name" value="HTH_18"/>
    <property type="match status" value="1"/>
</dbReference>
<keyword evidence="6" id="KW-1185">Reference proteome</keyword>
<dbReference type="EMBL" id="JAGGKV010000026">
    <property type="protein sequence ID" value="MBP1966891.1"/>
    <property type="molecule type" value="Genomic_DNA"/>
</dbReference>
<evidence type="ECO:0000313" key="6">
    <source>
        <dbReference type="Proteomes" id="UP001519344"/>
    </source>
</evidence>
<dbReference type="CDD" id="cd06986">
    <property type="entry name" value="cupin_MmsR-like_N"/>
    <property type="match status" value="1"/>
</dbReference>
<dbReference type="SUPFAM" id="SSF51215">
    <property type="entry name" value="Regulatory protein AraC"/>
    <property type="match status" value="1"/>
</dbReference>
<dbReference type="PROSITE" id="PS01124">
    <property type="entry name" value="HTH_ARAC_FAMILY_2"/>
    <property type="match status" value="1"/>
</dbReference>
<dbReference type="Proteomes" id="UP001519344">
    <property type="component" value="Unassembled WGS sequence"/>
</dbReference>
<dbReference type="InterPro" id="IPR009057">
    <property type="entry name" value="Homeodomain-like_sf"/>
</dbReference>
<comment type="caution">
    <text evidence="5">The sequence shown here is derived from an EMBL/GenBank/DDBJ whole genome shotgun (WGS) entry which is preliminary data.</text>
</comment>
<keyword evidence="3" id="KW-0804">Transcription</keyword>
<dbReference type="RefSeq" id="WP_167067074.1">
    <property type="nucleotide sequence ID" value="NZ_JAAOZR010000047.1"/>
</dbReference>
<proteinExistence type="predicted"/>